<comment type="caution">
    <text evidence="8">The sequence shown here is derived from an EMBL/GenBank/DDBJ whole genome shotgun (WGS) entry which is preliminary data.</text>
</comment>
<keyword evidence="9" id="KW-1185">Reference proteome</keyword>
<dbReference type="PANTHER" id="PTHR11819">
    <property type="entry name" value="SOLUTE CARRIER FAMILY 5"/>
    <property type="match status" value="1"/>
</dbReference>
<evidence type="ECO:0000256" key="3">
    <source>
        <dbReference type="ARBA" id="ARBA00022692"/>
    </source>
</evidence>
<keyword evidence="4 7" id="KW-1133">Transmembrane helix</keyword>
<dbReference type="PANTHER" id="PTHR11819:SF195">
    <property type="entry name" value="SODIUM_GLUCOSE COTRANSPORTER 4"/>
    <property type="match status" value="1"/>
</dbReference>
<dbReference type="GO" id="GO:0005886">
    <property type="term" value="C:plasma membrane"/>
    <property type="evidence" value="ECO:0007669"/>
    <property type="project" value="TreeGrafter"/>
</dbReference>
<feature type="transmembrane region" description="Helical" evidence="7">
    <location>
        <begin position="399"/>
        <end position="420"/>
    </location>
</feature>
<evidence type="ECO:0000256" key="6">
    <source>
        <dbReference type="RuleBase" id="RU362091"/>
    </source>
</evidence>
<dbReference type="Pfam" id="PF00474">
    <property type="entry name" value="SSF"/>
    <property type="match status" value="1"/>
</dbReference>
<dbReference type="InterPro" id="IPR001734">
    <property type="entry name" value="Na/solute_symporter"/>
</dbReference>
<dbReference type="RefSeq" id="WP_068487192.1">
    <property type="nucleotide sequence ID" value="NZ_CP018760.1"/>
</dbReference>
<evidence type="ECO:0000256" key="1">
    <source>
        <dbReference type="ARBA" id="ARBA00004141"/>
    </source>
</evidence>
<evidence type="ECO:0000313" key="8">
    <source>
        <dbReference type="EMBL" id="OBR35209.1"/>
    </source>
</evidence>
<dbReference type="PROSITE" id="PS50283">
    <property type="entry name" value="NA_SOLUT_SYMP_3"/>
    <property type="match status" value="1"/>
</dbReference>
<feature type="transmembrane region" description="Helical" evidence="7">
    <location>
        <begin position="181"/>
        <end position="201"/>
    </location>
</feature>
<comment type="similarity">
    <text evidence="2 6">Belongs to the sodium:solute symporter (SSF) (TC 2.A.21) family.</text>
</comment>
<dbReference type="AlphaFoldDB" id="A0A1B7YXK5"/>
<dbReference type="KEGG" id="mart:BTR34_05370"/>
<feature type="transmembrane region" description="Helical" evidence="7">
    <location>
        <begin position="532"/>
        <end position="549"/>
    </location>
</feature>
<dbReference type="GO" id="GO:0005412">
    <property type="term" value="F:D-glucose:sodium symporter activity"/>
    <property type="evidence" value="ECO:0007669"/>
    <property type="project" value="TreeGrafter"/>
</dbReference>
<dbReference type="EMBL" id="LZFP01000052">
    <property type="protein sequence ID" value="OBR35209.1"/>
    <property type="molecule type" value="Genomic_DNA"/>
</dbReference>
<name>A0A1B7YXK5_9FLAO</name>
<reference evidence="9" key="1">
    <citation type="submission" date="2016-06" db="EMBL/GenBank/DDBJ databases">
        <authorList>
            <person name="Zhan P."/>
        </authorList>
    </citation>
    <scope>NUCLEOTIDE SEQUENCE [LARGE SCALE GENOMIC DNA]</scope>
    <source>
        <strain evidence="9">T28</strain>
    </source>
</reference>
<feature type="transmembrane region" description="Helical" evidence="7">
    <location>
        <begin position="6"/>
        <end position="27"/>
    </location>
</feature>
<comment type="subcellular location">
    <subcellularLocation>
        <location evidence="1">Membrane</location>
        <topology evidence="1">Multi-pass membrane protein</topology>
    </subcellularLocation>
</comment>
<organism evidence="8 9">
    <name type="scientific">Maribacter hydrothermalis</name>
    <dbReference type="NCBI Taxonomy" id="1836467"/>
    <lineage>
        <taxon>Bacteria</taxon>
        <taxon>Pseudomonadati</taxon>
        <taxon>Bacteroidota</taxon>
        <taxon>Flavobacteriia</taxon>
        <taxon>Flavobacteriales</taxon>
        <taxon>Flavobacteriaceae</taxon>
        <taxon>Maribacter</taxon>
    </lineage>
</organism>
<feature type="transmembrane region" description="Helical" evidence="7">
    <location>
        <begin position="39"/>
        <end position="59"/>
    </location>
</feature>
<gene>
    <name evidence="8" type="ORF">A9200_11600</name>
</gene>
<keyword evidence="3 7" id="KW-0812">Transmembrane</keyword>
<feature type="transmembrane region" description="Helical" evidence="7">
    <location>
        <begin position="427"/>
        <end position="449"/>
    </location>
</feature>
<feature type="transmembrane region" description="Helical" evidence="7">
    <location>
        <begin position="117"/>
        <end position="138"/>
    </location>
</feature>
<dbReference type="InterPro" id="IPR038377">
    <property type="entry name" value="Na/Glc_symporter_sf"/>
</dbReference>
<evidence type="ECO:0000256" key="5">
    <source>
        <dbReference type="ARBA" id="ARBA00023136"/>
    </source>
</evidence>
<dbReference type="Proteomes" id="UP000092164">
    <property type="component" value="Unassembled WGS sequence"/>
</dbReference>
<feature type="transmembrane region" description="Helical" evidence="7">
    <location>
        <begin position="221"/>
        <end position="240"/>
    </location>
</feature>
<evidence type="ECO:0000256" key="7">
    <source>
        <dbReference type="SAM" id="Phobius"/>
    </source>
</evidence>
<feature type="transmembrane region" description="Helical" evidence="7">
    <location>
        <begin position="71"/>
        <end position="91"/>
    </location>
</feature>
<feature type="transmembrane region" description="Helical" evidence="7">
    <location>
        <begin position="469"/>
        <end position="493"/>
    </location>
</feature>
<feature type="transmembrane region" description="Helical" evidence="7">
    <location>
        <begin position="261"/>
        <end position="284"/>
    </location>
</feature>
<dbReference type="STRING" id="1836467.BTR34_05370"/>
<accession>A0A1B7YXK5</accession>
<feature type="transmembrane region" description="Helical" evidence="7">
    <location>
        <begin position="366"/>
        <end position="387"/>
    </location>
</feature>
<keyword evidence="5 7" id="KW-0472">Membrane</keyword>
<protein>
    <submittedName>
        <fullName evidence="8">Transporter</fullName>
    </submittedName>
</protein>
<sequence>MFYDYLVIALYFVLILVIGVVFSRMASKSTSDYFRGGGRMLWWMVGSTAFMAQFSAVTFTGAAGKAFADGFAISAVYIGNTFAFFCGWAYFAHRFRQMRVDTPTEAIKGRFGPKNELFFSWALIVFSFLNAGVWLNALGVFTSAVFDADISLTIVAIGLTVLFVSVLSGAWGVVASDFVQTLVVAVVSVACAVVALVKIGGPTELVNNFPGGFFIGPNMNYPLILIGTFIFFLPKQIITMMNLHDSFRFLNAKDSINARKAALLAMTLMGVGTIIWFIPPWASATLYPDAATNYAQLGNKAEDAVYLVFARNAMPIGTVGLLMAALFAASMSSMDSALNKNAGIFIRSIYQPFLSKRNKNTDDKKLLSISKIVSFISGLGVILAALYFASLKELSLFELMMSVSTMIQMPMMVPLLLGIVVKKTPQWAPWATIVVGLIISWLIANLYTAEFFASLLNVESLTRREIIDLNIILTIAGHVFITAGFFWSTSYFYKEEKDKNKLATESFFKDLETPVIADDLQDEVDQQQRRKLGNMVMVMSLGILLMTLIPNPYWGRIMFAICALIIAFLGFLLKRSAVKKTS</sequence>
<feature type="transmembrane region" description="Helical" evidence="7">
    <location>
        <begin position="555"/>
        <end position="573"/>
    </location>
</feature>
<evidence type="ECO:0000313" key="9">
    <source>
        <dbReference type="Proteomes" id="UP000092164"/>
    </source>
</evidence>
<proteinExistence type="inferred from homology"/>
<dbReference type="OrthoDB" id="9814523at2"/>
<evidence type="ECO:0000256" key="4">
    <source>
        <dbReference type="ARBA" id="ARBA00022989"/>
    </source>
</evidence>
<feature type="transmembrane region" description="Helical" evidence="7">
    <location>
        <begin position="150"/>
        <end position="174"/>
    </location>
</feature>
<feature type="transmembrane region" description="Helical" evidence="7">
    <location>
        <begin position="304"/>
        <end position="329"/>
    </location>
</feature>
<dbReference type="Gene3D" id="1.20.1730.10">
    <property type="entry name" value="Sodium/glucose cotransporter"/>
    <property type="match status" value="1"/>
</dbReference>
<evidence type="ECO:0000256" key="2">
    <source>
        <dbReference type="ARBA" id="ARBA00006434"/>
    </source>
</evidence>